<dbReference type="PROSITE" id="PS50957">
    <property type="entry name" value="JOSEPHIN"/>
    <property type="match status" value="1"/>
</dbReference>
<feature type="active site" evidence="8">
    <location>
        <position position="588"/>
    </location>
</feature>
<evidence type="ECO:0000256" key="6">
    <source>
        <dbReference type="ARBA" id="ARBA00022801"/>
    </source>
</evidence>
<keyword evidence="4" id="KW-0677">Repeat</keyword>
<dbReference type="PANTHER" id="PTHR11242">
    <property type="entry name" value="ARYL HYDROCARBON RECEPTOR INTERACTING PROTEIN RELATED"/>
    <property type="match status" value="1"/>
</dbReference>
<keyword evidence="3" id="KW-0645">Protease</keyword>
<evidence type="ECO:0000256" key="8">
    <source>
        <dbReference type="PROSITE-ProRule" id="PRU00331"/>
    </source>
</evidence>
<evidence type="ECO:0000313" key="12">
    <source>
        <dbReference type="EMBL" id="WBY57519.1"/>
    </source>
</evidence>
<keyword evidence="6 8" id="KW-0378">Hydrolase</keyword>
<keyword evidence="12" id="KW-0413">Isomerase</keyword>
<dbReference type="PANTHER" id="PTHR11242:SF0">
    <property type="entry name" value="TPR_REGION DOMAIN-CONTAINING PROTEIN"/>
    <property type="match status" value="1"/>
</dbReference>
<dbReference type="Pfam" id="PF13181">
    <property type="entry name" value="TPR_8"/>
    <property type="match status" value="1"/>
</dbReference>
<feature type="region of interest" description="Disordered" evidence="10">
    <location>
        <begin position="88"/>
        <end position="107"/>
    </location>
</feature>
<evidence type="ECO:0000256" key="7">
    <source>
        <dbReference type="ARBA" id="ARBA00022803"/>
    </source>
</evidence>
<dbReference type="SUPFAM" id="SSF48452">
    <property type="entry name" value="TPR-like"/>
    <property type="match status" value="1"/>
</dbReference>
<dbReference type="Pfam" id="PF02099">
    <property type="entry name" value="Josephin"/>
    <property type="match status" value="1"/>
</dbReference>
<accession>A0AAE9WS68</accession>
<gene>
    <name evidence="12" type="ORF">Py17XNL_000900392</name>
</gene>
<evidence type="ECO:0000256" key="4">
    <source>
        <dbReference type="ARBA" id="ARBA00022737"/>
    </source>
</evidence>
<dbReference type="AlphaFoldDB" id="A0AAE9WS68"/>
<dbReference type="Gene3D" id="3.90.70.40">
    <property type="match status" value="1"/>
</dbReference>
<dbReference type="InterPro" id="IPR039663">
    <property type="entry name" value="AIP/AIPL1/TTC9"/>
</dbReference>
<reference evidence="12" key="1">
    <citation type="submission" date="2023-01" db="EMBL/GenBank/DDBJ databases">
        <title>Long-Read Genome Assembly and Gene Model Annotations for the Rodent Malaria Parasite Plasmodium yoelii 17XNL.</title>
        <authorList>
            <person name="Mitchell G.J."/>
            <person name="Sebastian A."/>
            <person name="Albert I."/>
            <person name="Lindner S.E."/>
        </authorList>
    </citation>
    <scope>NUCLEOTIDE SEQUENCE</scope>
    <source>
        <strain evidence="12">17XNL clone 1.1</strain>
    </source>
</reference>
<feature type="active site" evidence="8">
    <location>
        <position position="603"/>
    </location>
</feature>
<feature type="active site" evidence="8">
    <location>
        <position position="441"/>
    </location>
</feature>
<dbReference type="InterPro" id="IPR006155">
    <property type="entry name" value="Josephin"/>
</dbReference>
<dbReference type="SMART" id="SM00028">
    <property type="entry name" value="TPR"/>
    <property type="match status" value="3"/>
</dbReference>
<comment type="catalytic activity">
    <reaction evidence="1">
        <text>Thiol-dependent hydrolysis of ester, thioester, amide, peptide and isopeptide bonds formed by the C-terminal Gly of ubiquitin (a 76-residue protein attached to proteins as an intracellular targeting signal).</text>
        <dbReference type="EC" id="3.4.19.12"/>
    </reaction>
</comment>
<evidence type="ECO:0000313" key="13">
    <source>
        <dbReference type="Proteomes" id="UP001054126"/>
    </source>
</evidence>
<evidence type="ECO:0000256" key="5">
    <source>
        <dbReference type="ARBA" id="ARBA00022786"/>
    </source>
</evidence>
<protein>
    <recommendedName>
        <fullName evidence="2">ubiquitinyl hydrolase 1</fullName>
        <ecNumber evidence="2">3.4.19.12</ecNumber>
    </recommendedName>
</protein>
<evidence type="ECO:0000256" key="10">
    <source>
        <dbReference type="SAM" id="MobiDB-lite"/>
    </source>
</evidence>
<dbReference type="EC" id="3.4.19.12" evidence="2"/>
<dbReference type="Gene3D" id="1.25.40.10">
    <property type="entry name" value="Tetratricopeptide repeat domain"/>
    <property type="match status" value="1"/>
</dbReference>
<dbReference type="PROSITE" id="PS50005">
    <property type="entry name" value="TPR"/>
    <property type="match status" value="1"/>
</dbReference>
<sequence>MTINTSENVYKFVKDCIKIKEKIECINKIKKDQNQKDEKNEFIKEIQNKTSNKLSKYNVDYSKFENCIKEIEAEEEEEEKENRNIEEKKKKILNNRNPCSHDHSKERQLYEKKSTEKIKASNIFNEHGKIAFNEKNYKLACLYFRKGLIQLDYSFPENKEEQDKQNDLEIKLHLNMALTYLNMSDYYNCINECSMVLNLDKNNVKAFYRKGQAYMSLDLYSKAKEEFKKVEKIEPNDKNIKKSLLELERKILIYDKKKKLLCSKMFASNKNSYDKNKKEISTNICDTHIDKNKNNFGEKDNIGNQTKNNNNYNNLNDFPKHKIIMNKNNTIEKINKDRNLNIKNISNKTTDNNSYNHKDQDYLFMKLLSSYLLLKQKHHDHTLAFKKVVNSYYHKKKKKIYKVCIFFFFLIIKMCYYKIHKIETENGPINVYFEKQSKLYCLLHTTNNILQAHIYSPQDFREFENNFDYTKLNSNISDNDNNINENKNNKKSSDLNIKDKLNYENIFSYFKRGINYFGNFNIDVFYFFVSKHNIELHWVDNKEIYKKLNQNNNCLSLFSDSVLNDHKLIAFVINMVKINFLNIYNHRHFYTIRKISGMWFVLDSSRSKPILLPTSQDMNKHLINIVKDNNFTKHDNYIIQVFKNYEK</sequence>
<evidence type="ECO:0000259" key="11">
    <source>
        <dbReference type="PROSITE" id="PS50957"/>
    </source>
</evidence>
<proteinExistence type="predicted"/>
<feature type="repeat" description="TPR" evidence="9">
    <location>
        <begin position="204"/>
        <end position="237"/>
    </location>
</feature>
<evidence type="ECO:0000256" key="3">
    <source>
        <dbReference type="ARBA" id="ARBA00022670"/>
    </source>
</evidence>
<dbReference type="Proteomes" id="UP001054126">
    <property type="component" value="Chromosome 9"/>
</dbReference>
<dbReference type="SMART" id="SM01246">
    <property type="entry name" value="Josephin"/>
    <property type="match status" value="1"/>
</dbReference>
<dbReference type="GO" id="GO:0016853">
    <property type="term" value="F:isomerase activity"/>
    <property type="evidence" value="ECO:0007669"/>
    <property type="project" value="UniProtKB-KW"/>
</dbReference>
<dbReference type="InterPro" id="IPR011990">
    <property type="entry name" value="TPR-like_helical_dom_sf"/>
</dbReference>
<organism evidence="12 13">
    <name type="scientific">Plasmodium yoelii yoelii</name>
    <dbReference type="NCBI Taxonomy" id="73239"/>
    <lineage>
        <taxon>Eukaryota</taxon>
        <taxon>Sar</taxon>
        <taxon>Alveolata</taxon>
        <taxon>Apicomplexa</taxon>
        <taxon>Aconoidasida</taxon>
        <taxon>Haemosporida</taxon>
        <taxon>Plasmodiidae</taxon>
        <taxon>Plasmodium</taxon>
        <taxon>Plasmodium (Vinckeia)</taxon>
    </lineage>
</organism>
<keyword evidence="5" id="KW-0833">Ubl conjugation pathway</keyword>
<dbReference type="InterPro" id="IPR019734">
    <property type="entry name" value="TPR_rpt"/>
</dbReference>
<dbReference type="GO" id="GO:0004843">
    <property type="term" value="F:cysteine-type deubiquitinase activity"/>
    <property type="evidence" value="ECO:0007669"/>
    <property type="project" value="UniProtKB-EC"/>
</dbReference>
<dbReference type="EMBL" id="CP115533">
    <property type="protein sequence ID" value="WBY57519.1"/>
    <property type="molecule type" value="Genomic_DNA"/>
</dbReference>
<dbReference type="GO" id="GO:0006508">
    <property type="term" value="P:proteolysis"/>
    <property type="evidence" value="ECO:0007669"/>
    <property type="project" value="UniProtKB-KW"/>
</dbReference>
<feature type="domain" description="Josephin" evidence="11">
    <location>
        <begin position="428"/>
        <end position="647"/>
    </location>
</feature>
<evidence type="ECO:0000256" key="9">
    <source>
        <dbReference type="PROSITE-ProRule" id="PRU00339"/>
    </source>
</evidence>
<name>A0AAE9WS68_PLAYO</name>
<evidence type="ECO:0000256" key="1">
    <source>
        <dbReference type="ARBA" id="ARBA00000707"/>
    </source>
</evidence>
<evidence type="ECO:0000256" key="2">
    <source>
        <dbReference type="ARBA" id="ARBA00012759"/>
    </source>
</evidence>
<keyword evidence="7 9" id="KW-0802">TPR repeat</keyword>
<dbReference type="GO" id="GO:0016579">
    <property type="term" value="P:protein deubiquitination"/>
    <property type="evidence" value="ECO:0007669"/>
    <property type="project" value="InterPro"/>
</dbReference>